<accession>A0A976XI87</accession>
<organism evidence="2 3">
    <name type="scientific">Xanthomonas phage vB_Xar_IVIA-DoCa1</name>
    <dbReference type="NCBI Taxonomy" id="2970490"/>
    <lineage>
        <taxon>Viruses</taxon>
        <taxon>Duplodnaviria</taxon>
        <taxon>Heunggongvirae</taxon>
        <taxon>Uroviricota</taxon>
        <taxon>Caudoviricetes</taxon>
        <taxon>Jondennisvirinae</taxon>
        <taxon>Septimatrevirus</taxon>
        <taxon>Septimatrevirus DoCa1</taxon>
    </lineage>
</organism>
<reference evidence="2" key="1">
    <citation type="submission" date="2022-06" db="EMBL/GenBank/DDBJ databases">
        <title>Comparative analysis of new lytic phages for the biological control of phytopathogenic Xanthomonas spp.</title>
        <authorList>
            <person name="Domingo-Calap M.L."/>
            <person name="Bernabeu-Gimeno M."/>
            <person name="Aure C.M."/>
            <person name="Marco-Noales E."/>
            <person name="Domingo-Calap P."/>
        </authorList>
    </citation>
    <scope>NUCLEOTIDE SEQUENCE</scope>
</reference>
<keyword evidence="3" id="KW-1185">Reference proteome</keyword>
<dbReference type="Proteomes" id="UP001064154">
    <property type="component" value="Genome"/>
</dbReference>
<dbReference type="EMBL" id="ON911538">
    <property type="protein sequence ID" value="UVB02942.1"/>
    <property type="molecule type" value="Genomic_DNA"/>
</dbReference>
<evidence type="ECO:0000313" key="3">
    <source>
        <dbReference type="Proteomes" id="UP001064154"/>
    </source>
</evidence>
<name>A0A976XI87_9CAUD</name>
<gene>
    <name evidence="2" type="ORF">IVIADoCa1_19</name>
</gene>
<sequence>MSDYDDKELSVDDSAPYELYEWVGTYRSYYMTSDAISHVFNSATYNPVPGLKRSTLKAGTHEEDNIDLTVTLPITEQLVKDYGFQTTPPSLDLTIYRFQRDAATFVPYWKGPVASIVINGEDATIRTPSKFGNILQGNIPNVYVQPPCNNVLFDERCKVSRTDNSVSTVVSVVEGVQITVASIGSFPSGWFVGGEIAIPARNERRMIIAQAGQVLTVNYGFSRITPGTSVEVTAGCDHSYTSSNGCPKFGNQINFGGCPFVPGESNNPFTNGIS</sequence>
<evidence type="ECO:0000259" key="1">
    <source>
        <dbReference type="Pfam" id="PF09356"/>
    </source>
</evidence>
<dbReference type="InterPro" id="IPR018964">
    <property type="entry name" value="Phage_phiJL001_Gp84_C"/>
</dbReference>
<proteinExistence type="predicted"/>
<protein>
    <submittedName>
        <fullName evidence="2">Virion structural protein</fullName>
    </submittedName>
</protein>
<dbReference type="Pfam" id="PF09356">
    <property type="entry name" value="Phage_BR0599"/>
    <property type="match status" value="1"/>
</dbReference>
<feature type="domain" description="Bacteriophage phiJL001 Gp84 C-terminal" evidence="1">
    <location>
        <begin position="189"/>
        <end position="264"/>
    </location>
</feature>
<evidence type="ECO:0000313" key="2">
    <source>
        <dbReference type="EMBL" id="UVB02942.1"/>
    </source>
</evidence>
<dbReference type="Pfam" id="PF09931">
    <property type="entry name" value="Phage_phiJL001_Gp84_N"/>
    <property type="match status" value="1"/>
</dbReference>